<evidence type="ECO:0000313" key="6">
    <source>
        <dbReference type="EMBL" id="NYS61308.1"/>
    </source>
</evidence>
<gene>
    <name evidence="6" type="ORF">HZS81_11140</name>
</gene>
<accession>A0A7Z0LLS2</accession>
<name>A0A7Z0LLS2_9GAMM</name>
<evidence type="ECO:0000256" key="2">
    <source>
        <dbReference type="ARBA" id="ARBA00023239"/>
    </source>
</evidence>
<sequence>MSDLDDVIENRTFDEICVGDEAHLEKRLTMEDIKLFAIMSGDVNPAHVDDDFAKSSRFQEVIAHGMWGGALISTVLGTQLPGPGTVYLGQTLRFKAPVRLGDVLKVSVKVLEKDQGHHQITFACHCQNQRGDTVIEGEARVLAPTKKIRRPRTVMPKVRLTERGRLHEILTAADHPDPMRTAVVHPVDESSIRGAVESAAQRLIIPVLVGPEGKIRAAADSAEVDISDFELVNTQHSHDAAEKAVALARKGSVDALMKGALHTDELLHEVVNRESGLRTERCLSHVMAFDVPTYPRPLLITDAAINIYPKLDQKRDIVQNAIELAHALGNHDPKVAILSAVETINPRIASTLDAAALCKMADRGQITGGTLDGPLAFDNAVSEAAAKTKGIVSPVAGRADILLAPDLEAANMLMKQLSHLADATGAGLVVGARVPIILTSRADDALTRMASCALALLLADQQQRALASAALKG</sequence>
<dbReference type="SUPFAM" id="SSF53659">
    <property type="entry name" value="Isocitrate/Isopropylmalate dehydrogenase-like"/>
    <property type="match status" value="1"/>
</dbReference>
<feature type="domain" description="MaoC-like" evidence="5">
    <location>
        <begin position="24"/>
        <end position="120"/>
    </location>
</feature>
<comment type="caution">
    <text evidence="6">The sequence shown here is derived from an EMBL/GenBank/DDBJ whole genome shotgun (WGS) entry which is preliminary data.</text>
</comment>
<dbReference type="AlphaFoldDB" id="A0A7Z0LLS2"/>
<dbReference type="PANTHER" id="PTHR43356:SF2">
    <property type="entry name" value="PHOSPHATE ACETYLTRANSFERASE"/>
    <property type="match status" value="1"/>
</dbReference>
<evidence type="ECO:0000259" key="5">
    <source>
        <dbReference type="Pfam" id="PF01575"/>
    </source>
</evidence>
<protein>
    <submittedName>
        <fullName evidence="6">Bifunctional enoyl-CoA hydratase/phosphate acetyltransferase</fullName>
    </submittedName>
</protein>
<keyword evidence="1 6" id="KW-0808">Transferase</keyword>
<keyword evidence="2" id="KW-0456">Lyase</keyword>
<dbReference type="InterPro" id="IPR029069">
    <property type="entry name" value="HotDog_dom_sf"/>
</dbReference>
<organism evidence="6 7">
    <name type="scientific">Vreelandella salicampi</name>
    <dbReference type="NCBI Taxonomy" id="1449798"/>
    <lineage>
        <taxon>Bacteria</taxon>
        <taxon>Pseudomonadati</taxon>
        <taxon>Pseudomonadota</taxon>
        <taxon>Gammaproteobacteria</taxon>
        <taxon>Oceanospirillales</taxon>
        <taxon>Halomonadaceae</taxon>
        <taxon>Vreelandella</taxon>
    </lineage>
</organism>
<dbReference type="SUPFAM" id="SSF54637">
    <property type="entry name" value="Thioesterase/thiol ester dehydrase-isomerase"/>
    <property type="match status" value="1"/>
</dbReference>
<keyword evidence="3" id="KW-0012">Acyltransferase</keyword>
<dbReference type="InterPro" id="IPR002505">
    <property type="entry name" value="PTA_PTB"/>
</dbReference>
<reference evidence="6 7" key="1">
    <citation type="journal article" date="2015" name="Int. J. Syst. Evol. Microbiol.">
        <title>Halomonas salicampi sp. nov., a halotolerant and alkalitolerant bacterium isolated from a saltern soil.</title>
        <authorList>
            <person name="Lee J.C."/>
            <person name="Kim Y.S."/>
            <person name="Yun B.S."/>
            <person name="Whang K.S."/>
        </authorList>
    </citation>
    <scope>NUCLEOTIDE SEQUENCE [LARGE SCALE GENOMIC DNA]</scope>
    <source>
        <strain evidence="6 7">BH103</strain>
    </source>
</reference>
<evidence type="ECO:0000259" key="4">
    <source>
        <dbReference type="Pfam" id="PF01515"/>
    </source>
</evidence>
<dbReference type="PANTHER" id="PTHR43356">
    <property type="entry name" value="PHOSPHATE ACETYLTRANSFERASE"/>
    <property type="match status" value="1"/>
</dbReference>
<dbReference type="Pfam" id="PF01575">
    <property type="entry name" value="MaoC_dehydratas"/>
    <property type="match status" value="1"/>
</dbReference>
<dbReference type="Proteomes" id="UP000586119">
    <property type="component" value="Unassembled WGS sequence"/>
</dbReference>
<dbReference type="RefSeq" id="WP_179930635.1">
    <property type="nucleotide sequence ID" value="NZ_JACCDF010000009.1"/>
</dbReference>
<dbReference type="InterPro" id="IPR050500">
    <property type="entry name" value="Phos_Acetyltrans/Butyryltrans"/>
</dbReference>
<evidence type="ECO:0000256" key="1">
    <source>
        <dbReference type="ARBA" id="ARBA00022679"/>
    </source>
</evidence>
<dbReference type="InterPro" id="IPR002539">
    <property type="entry name" value="MaoC-like_dom"/>
</dbReference>
<dbReference type="Gene3D" id="3.40.718.10">
    <property type="entry name" value="Isopropylmalate Dehydrogenase"/>
    <property type="match status" value="1"/>
</dbReference>
<evidence type="ECO:0000313" key="7">
    <source>
        <dbReference type="Proteomes" id="UP000586119"/>
    </source>
</evidence>
<proteinExistence type="predicted"/>
<dbReference type="GO" id="GO:0016836">
    <property type="term" value="F:hydro-lyase activity"/>
    <property type="evidence" value="ECO:0007669"/>
    <property type="project" value="UniProtKB-ARBA"/>
</dbReference>
<dbReference type="NCBIfam" id="NF006045">
    <property type="entry name" value="PRK08190.1"/>
    <property type="match status" value="1"/>
</dbReference>
<dbReference type="Gene3D" id="3.10.129.10">
    <property type="entry name" value="Hotdog Thioesterase"/>
    <property type="match status" value="1"/>
</dbReference>
<dbReference type="Pfam" id="PF01515">
    <property type="entry name" value="PTA_PTB"/>
    <property type="match status" value="1"/>
</dbReference>
<dbReference type="NCBIfam" id="NF008852">
    <property type="entry name" value="PRK11890.1"/>
    <property type="match status" value="1"/>
</dbReference>
<feature type="domain" description="Phosphate acetyl/butaryl transferase" evidence="4">
    <location>
        <begin position="238"/>
        <end position="455"/>
    </location>
</feature>
<keyword evidence="7" id="KW-1185">Reference proteome</keyword>
<dbReference type="FunFam" id="3.10.129.10:FF:000042">
    <property type="entry name" value="MaoC domain protein dehydratase"/>
    <property type="match status" value="1"/>
</dbReference>
<evidence type="ECO:0000256" key="3">
    <source>
        <dbReference type="ARBA" id="ARBA00023315"/>
    </source>
</evidence>
<dbReference type="CDD" id="cd03449">
    <property type="entry name" value="R_hydratase"/>
    <property type="match status" value="1"/>
</dbReference>
<dbReference type="GO" id="GO:0016746">
    <property type="term" value="F:acyltransferase activity"/>
    <property type="evidence" value="ECO:0007669"/>
    <property type="project" value="UniProtKB-KW"/>
</dbReference>
<dbReference type="EMBL" id="JACCDF010000009">
    <property type="protein sequence ID" value="NYS61308.1"/>
    <property type="molecule type" value="Genomic_DNA"/>
</dbReference>